<accession>A0ABQ5QN12</accession>
<dbReference type="InterPro" id="IPR057972">
    <property type="entry name" value="Terminase_7"/>
</dbReference>
<sequence length="153" mass="17775">MGVPGRRPKPEGERRNRHALTHEWVEVEDVPYDGERPDLPVRWITTDEGERKRSTWPAATVRWWDTVSTMPHCCLWTRADWQFAIDTAEVHARWVTGGRGATEVRIRERQLGTTVDARRSLRIQYVPPKNERQGDGEQPAGVVQLDDYRDLYG</sequence>
<keyword evidence="2" id="KW-1185">Reference proteome</keyword>
<name>A0ABQ5QN12_9ACTN</name>
<dbReference type="RefSeq" id="WP_281891753.1">
    <property type="nucleotide sequence ID" value="NZ_BSDI01000001.1"/>
</dbReference>
<evidence type="ECO:0000313" key="1">
    <source>
        <dbReference type="EMBL" id="GLH94911.1"/>
    </source>
</evidence>
<dbReference type="EMBL" id="BSDI01000001">
    <property type="protein sequence ID" value="GLH94911.1"/>
    <property type="molecule type" value="Genomic_DNA"/>
</dbReference>
<dbReference type="Pfam" id="PF25673">
    <property type="entry name" value="Terminase_7"/>
    <property type="match status" value="1"/>
</dbReference>
<evidence type="ECO:0000313" key="2">
    <source>
        <dbReference type="Proteomes" id="UP001144280"/>
    </source>
</evidence>
<dbReference type="Proteomes" id="UP001144280">
    <property type="component" value="Unassembled WGS sequence"/>
</dbReference>
<reference evidence="1" key="1">
    <citation type="submission" date="2022-12" db="EMBL/GenBank/DDBJ databases">
        <title>New Phytohabitans aurantiacus sp. RD004123 nov., an actinomycete isolated from soil.</title>
        <authorList>
            <person name="Triningsih D.W."/>
            <person name="Harunari E."/>
            <person name="Igarashi Y."/>
        </authorList>
    </citation>
    <scope>NUCLEOTIDE SEQUENCE</scope>
    <source>
        <strain evidence="1">RD004123</strain>
    </source>
</reference>
<comment type="caution">
    <text evidence="1">The sequence shown here is derived from an EMBL/GenBank/DDBJ whole genome shotgun (WGS) entry which is preliminary data.</text>
</comment>
<protein>
    <submittedName>
        <fullName evidence="1">Uncharacterized protein</fullName>
    </submittedName>
</protein>
<gene>
    <name evidence="1" type="ORF">Pa4123_01830</name>
</gene>
<organism evidence="1 2">
    <name type="scientific">Phytohabitans aurantiacus</name>
    <dbReference type="NCBI Taxonomy" id="3016789"/>
    <lineage>
        <taxon>Bacteria</taxon>
        <taxon>Bacillati</taxon>
        <taxon>Actinomycetota</taxon>
        <taxon>Actinomycetes</taxon>
        <taxon>Micromonosporales</taxon>
        <taxon>Micromonosporaceae</taxon>
    </lineage>
</organism>
<proteinExistence type="predicted"/>